<dbReference type="PROSITE" id="PS51380">
    <property type="entry name" value="EXS"/>
    <property type="match status" value="1"/>
</dbReference>
<name>A0A9W5TE62_BABOV</name>
<proteinExistence type="inferred from homology"/>
<dbReference type="OrthoDB" id="9970435at2759"/>
<evidence type="ECO:0000313" key="10">
    <source>
        <dbReference type="EMBL" id="GFE55007.1"/>
    </source>
</evidence>
<evidence type="ECO:0000256" key="2">
    <source>
        <dbReference type="ARBA" id="ARBA00009665"/>
    </source>
</evidence>
<comment type="subcellular location">
    <subcellularLocation>
        <location evidence="1">Membrane</location>
        <topology evidence="1">Multi-pass membrane protein</topology>
    </subcellularLocation>
</comment>
<keyword evidence="11" id="KW-1185">Reference proteome</keyword>
<feature type="transmembrane region" description="Helical" evidence="7">
    <location>
        <begin position="561"/>
        <end position="580"/>
    </location>
</feature>
<feature type="transmembrane region" description="Helical" evidence="7">
    <location>
        <begin position="446"/>
        <end position="465"/>
    </location>
</feature>
<dbReference type="InterPro" id="IPR004331">
    <property type="entry name" value="SPX_dom"/>
</dbReference>
<feature type="transmembrane region" description="Helical" evidence="7">
    <location>
        <begin position="764"/>
        <end position="785"/>
    </location>
</feature>
<feature type="transmembrane region" description="Helical" evidence="7">
    <location>
        <begin position="477"/>
        <end position="498"/>
    </location>
</feature>
<evidence type="ECO:0000259" key="8">
    <source>
        <dbReference type="PROSITE" id="PS51380"/>
    </source>
</evidence>
<feature type="region of interest" description="Disordered" evidence="6">
    <location>
        <begin position="80"/>
        <end position="138"/>
    </location>
</feature>
<gene>
    <name evidence="10" type="ORF">BaOVIS_024110</name>
</gene>
<reference evidence="10" key="1">
    <citation type="submission" date="2019-12" db="EMBL/GenBank/DDBJ databases">
        <title>Genome sequence of Babesia ovis.</title>
        <authorList>
            <person name="Yamagishi J."/>
            <person name="Sevinc F."/>
            <person name="Xuan X."/>
        </authorList>
    </citation>
    <scope>NUCLEOTIDE SEQUENCE</scope>
    <source>
        <strain evidence="10">Selcuk</strain>
    </source>
</reference>
<dbReference type="Proteomes" id="UP001057455">
    <property type="component" value="Unassembled WGS sequence"/>
</dbReference>
<feature type="domain" description="EXS" evidence="8">
    <location>
        <begin position="649"/>
        <end position="849"/>
    </location>
</feature>
<evidence type="ECO:0000256" key="7">
    <source>
        <dbReference type="SAM" id="Phobius"/>
    </source>
</evidence>
<dbReference type="AlphaFoldDB" id="A0A9W5TE62"/>
<dbReference type="InterPro" id="IPR004342">
    <property type="entry name" value="EXS_C"/>
</dbReference>
<feature type="transmembrane region" description="Helical" evidence="7">
    <location>
        <begin position="631"/>
        <end position="649"/>
    </location>
</feature>
<evidence type="ECO:0000256" key="4">
    <source>
        <dbReference type="ARBA" id="ARBA00022989"/>
    </source>
</evidence>
<feature type="transmembrane region" description="Helical" evidence="7">
    <location>
        <begin position="692"/>
        <end position="712"/>
    </location>
</feature>
<evidence type="ECO:0000313" key="11">
    <source>
        <dbReference type="Proteomes" id="UP001057455"/>
    </source>
</evidence>
<dbReference type="Pfam" id="PF03124">
    <property type="entry name" value="EXS"/>
    <property type="match status" value="1"/>
</dbReference>
<sequence length="856" mass="98605">MKFGAKLETFVVPEWADKYIRYKELSRLAKRASRINSGKIPGVDDDAERALLENMFVVQPEFPSRNIQVLYVKSNSEYQEQSKIDNPVQRHSNPPDLSSHPQCIVAIPEERETDSISSSESVDKRIKSTDQKSPLPDDVSVKSDILKAAVDQYEKNGHICRPDVDPCREAVEFLQSKLEQLDHLDPDSVADNGTVLATNGSFCSSQLSMDAVASRSYGGSIADTLDKIPSAIQSNETVTGKDEIMEYIRDRATRRTEKTNNGRYCFKFSIGGSQSTTCRFNLNKNTKMMDDESLCIFNKVLRDDIRVVLIHYVTEMEYIKSLVRFMKSDIAKRGGKLDDSYAGLIRKACTAFWDSCDKLRLYLNLNTLAVYKVLKKKDKLLGTSDVFNLFPVYKSILLSVETSQGVLEDVIQIYNSLMDQVVVDFGALKTDIESTLDSLRPKPAHGLFFVYGLCTVLLANSLFLCSFNFPLEFDLSILLSQIAPFRFFFAMSLIWWGFGWCQNYLETYGVNYQFQFNISSNYSATDKDYYEIGAGQTLTSLLLFMLFLLDCRLHVVPPHNIYFVYPLLLVVLHLFIVMWPNRNLKLKLRKRLLFAIIRVLGAPFGAGNKITLAESIIADVMTSLTRSLRDLVFMITYFIFGMTTMHQATLPIVKSWVVPTVMCYPYVLRFSQCLRRYINEKRWLHVGNMAKYLSAILCVVVSSISWVGYFGMEELHRRILVISFYVFSTLYQCWWDYVIDWGLDIGYDMFKTRQNRRMYRRQAYYCAVVFNMACRCTWALTTIPFPLLTHEELSSEVVSLLVTVIEIVRRVVWVTFRLESEHLLNSYKYRTALWVPKLYNCKNLIVKEMKMLNEQL</sequence>
<keyword evidence="5 7" id="KW-0472">Membrane</keyword>
<accession>A0A9W5TE62</accession>
<dbReference type="EMBL" id="BLIY01000017">
    <property type="protein sequence ID" value="GFE55007.1"/>
    <property type="molecule type" value="Genomic_DNA"/>
</dbReference>
<dbReference type="Pfam" id="PF03105">
    <property type="entry name" value="SPX"/>
    <property type="match status" value="1"/>
</dbReference>
<comment type="caution">
    <text evidence="10">The sequence shown here is derived from an EMBL/GenBank/DDBJ whole genome shotgun (WGS) entry which is preliminary data.</text>
</comment>
<dbReference type="PROSITE" id="PS51382">
    <property type="entry name" value="SPX"/>
    <property type="match status" value="1"/>
</dbReference>
<evidence type="ECO:0000256" key="3">
    <source>
        <dbReference type="ARBA" id="ARBA00022692"/>
    </source>
</evidence>
<evidence type="ECO:0000259" key="9">
    <source>
        <dbReference type="PROSITE" id="PS51382"/>
    </source>
</evidence>
<feature type="compositionally biased region" description="Basic and acidic residues" evidence="6">
    <location>
        <begin position="121"/>
        <end position="130"/>
    </location>
</feature>
<organism evidence="10 11">
    <name type="scientific">Babesia ovis</name>
    <dbReference type="NCBI Taxonomy" id="5869"/>
    <lineage>
        <taxon>Eukaryota</taxon>
        <taxon>Sar</taxon>
        <taxon>Alveolata</taxon>
        <taxon>Apicomplexa</taxon>
        <taxon>Aconoidasida</taxon>
        <taxon>Piroplasmida</taxon>
        <taxon>Babesiidae</taxon>
        <taxon>Babesia</taxon>
    </lineage>
</organism>
<protein>
    <recommendedName>
        <fullName evidence="12">EXS family protein</fullName>
    </recommendedName>
</protein>
<evidence type="ECO:0000256" key="6">
    <source>
        <dbReference type="SAM" id="MobiDB-lite"/>
    </source>
</evidence>
<comment type="similarity">
    <text evidence="2">Belongs to the SYG1 (TC 2.A.94) family.</text>
</comment>
<dbReference type="PANTHER" id="PTHR10783">
    <property type="entry name" value="XENOTROPIC AND POLYTROPIC RETROVIRUS RECEPTOR 1-RELATED"/>
    <property type="match status" value="1"/>
</dbReference>
<feature type="transmembrane region" description="Helical" evidence="7">
    <location>
        <begin position="718"/>
        <end position="743"/>
    </location>
</feature>
<feature type="domain" description="SPX" evidence="9">
    <location>
        <begin position="1"/>
        <end position="391"/>
    </location>
</feature>
<dbReference type="GO" id="GO:0016020">
    <property type="term" value="C:membrane"/>
    <property type="evidence" value="ECO:0007669"/>
    <property type="project" value="UniProtKB-SubCell"/>
</dbReference>
<dbReference type="GO" id="GO:0005737">
    <property type="term" value="C:cytoplasm"/>
    <property type="evidence" value="ECO:0007669"/>
    <property type="project" value="TreeGrafter"/>
</dbReference>
<feature type="compositionally biased region" description="Polar residues" evidence="6">
    <location>
        <begin position="89"/>
        <end position="101"/>
    </location>
</feature>
<keyword evidence="3 7" id="KW-0812">Transmembrane</keyword>
<keyword evidence="4 7" id="KW-1133">Transmembrane helix</keyword>
<evidence type="ECO:0000256" key="5">
    <source>
        <dbReference type="ARBA" id="ARBA00023136"/>
    </source>
</evidence>
<evidence type="ECO:0000256" key="1">
    <source>
        <dbReference type="ARBA" id="ARBA00004141"/>
    </source>
</evidence>
<evidence type="ECO:0008006" key="12">
    <source>
        <dbReference type="Google" id="ProtNLM"/>
    </source>
</evidence>
<feature type="transmembrane region" description="Helical" evidence="7">
    <location>
        <begin position="529"/>
        <end position="549"/>
    </location>
</feature>